<protein>
    <submittedName>
        <fullName evidence="4">Mce-associated membrane protein</fullName>
    </submittedName>
</protein>
<reference evidence="4 5" key="1">
    <citation type="submission" date="2023-07" db="EMBL/GenBank/DDBJ databases">
        <title>Sorghum-associated microbial communities from plants grown in Nebraska, USA.</title>
        <authorList>
            <person name="Schachtman D."/>
        </authorList>
    </citation>
    <scope>NUCLEOTIDE SEQUENCE [LARGE SCALE GENOMIC DNA]</scope>
    <source>
        <strain evidence="4 5">BE248</strain>
    </source>
</reference>
<comment type="subcellular location">
    <subcellularLocation>
        <location evidence="1">Membrane</location>
    </subcellularLocation>
</comment>
<name>A0ABU1UQ73_9ACTN</name>
<evidence type="ECO:0000313" key="4">
    <source>
        <dbReference type="EMBL" id="MDR7087322.1"/>
    </source>
</evidence>
<proteinExistence type="predicted"/>
<feature type="transmembrane region" description="Helical" evidence="3">
    <location>
        <begin position="31"/>
        <end position="51"/>
    </location>
</feature>
<sequence>MHRERQRPAARLGPRTGAAAMRLVKDGPQRSTVIFSSIIALLVAALAIVLWNGRGGDEDDSTVRLDVLAAATSAAGDMTTYSYRHLDRDFAWVDDAGTASFKKEYGPATKQLSKVVTKLEGKAVGAVVEAAVTLDGSDRATVLLFVDQTITNGKDSKIRTERNRVVMSMVKSGSDWLVDDVELR</sequence>
<keyword evidence="2 3" id="KW-0472">Membrane</keyword>
<evidence type="ECO:0000313" key="5">
    <source>
        <dbReference type="Proteomes" id="UP001257739"/>
    </source>
</evidence>
<dbReference type="Proteomes" id="UP001257739">
    <property type="component" value="Unassembled WGS sequence"/>
</dbReference>
<keyword evidence="5" id="KW-1185">Reference proteome</keyword>
<keyword evidence="3" id="KW-1133">Transmembrane helix</keyword>
<dbReference type="EMBL" id="JAVDWH010000001">
    <property type="protein sequence ID" value="MDR7087322.1"/>
    <property type="molecule type" value="Genomic_DNA"/>
</dbReference>
<dbReference type="PANTHER" id="PTHR37042:SF4">
    <property type="entry name" value="OUTER MEMBRANE PROTEIN RV1973"/>
    <property type="match status" value="1"/>
</dbReference>
<comment type="caution">
    <text evidence="4">The sequence shown here is derived from an EMBL/GenBank/DDBJ whole genome shotgun (WGS) entry which is preliminary data.</text>
</comment>
<evidence type="ECO:0000256" key="3">
    <source>
        <dbReference type="SAM" id="Phobius"/>
    </source>
</evidence>
<dbReference type="PANTHER" id="PTHR37042">
    <property type="entry name" value="OUTER MEMBRANE PROTEIN RV1973"/>
    <property type="match status" value="1"/>
</dbReference>
<keyword evidence="3" id="KW-0812">Transmembrane</keyword>
<evidence type="ECO:0000256" key="2">
    <source>
        <dbReference type="ARBA" id="ARBA00023136"/>
    </source>
</evidence>
<evidence type="ECO:0000256" key="1">
    <source>
        <dbReference type="ARBA" id="ARBA00004370"/>
    </source>
</evidence>
<organism evidence="4 5">
    <name type="scientific">Aeromicrobium panaciterrae</name>
    <dbReference type="NCBI Taxonomy" id="363861"/>
    <lineage>
        <taxon>Bacteria</taxon>
        <taxon>Bacillati</taxon>
        <taxon>Actinomycetota</taxon>
        <taxon>Actinomycetes</taxon>
        <taxon>Propionibacteriales</taxon>
        <taxon>Nocardioidaceae</taxon>
        <taxon>Aeromicrobium</taxon>
    </lineage>
</organism>
<gene>
    <name evidence="4" type="ORF">J2X11_002161</name>
</gene>
<accession>A0ABU1UQ73</accession>